<dbReference type="STRING" id="1071383.J7S768"/>
<evidence type="ECO:0000256" key="1">
    <source>
        <dbReference type="ARBA" id="ARBA00010211"/>
    </source>
</evidence>
<dbReference type="PANTHER" id="PTHR11820:SF7">
    <property type="entry name" value="ACYLPYRUVASE FAHD1, MITOCHONDRIAL"/>
    <property type="match status" value="1"/>
</dbReference>
<proteinExistence type="inferred from homology"/>
<sequence length="257" mass="28231">MSFQYLKHARKIICIGRNYAAHVKELNNTVPKHPFFFLKPTSSIITPEPPRSNDSPRSVVTPGENRSPIYVPRGVQVHHEIELALVMKSTLSNVDPTTFMMEDLLPHVKGVALALDLTGRNVQSDAKKAGLPWTIAKGYDTFCPISGMVPLEQLTPRPTPETFQDAFRVSCAVNGTLRQDDSTSLMLNGMDKLVATIAQTMRLEENDIVLTGTPQGVGEIVPGDVISGSLHYNGAEIVHMSFDVQQKPGTYTYKASV</sequence>
<organism evidence="5 6">
    <name type="scientific">Huiozyma naganishii (strain ATCC MYA-139 / BCRC 22969 / CBS 8797 / KCTC 17520 / NBRC 10181 / NCYC 3082 / Yp74L-3)</name>
    <name type="common">Yeast</name>
    <name type="synonym">Kazachstania naganishii</name>
    <dbReference type="NCBI Taxonomy" id="1071383"/>
    <lineage>
        <taxon>Eukaryota</taxon>
        <taxon>Fungi</taxon>
        <taxon>Dikarya</taxon>
        <taxon>Ascomycota</taxon>
        <taxon>Saccharomycotina</taxon>
        <taxon>Saccharomycetes</taxon>
        <taxon>Saccharomycetales</taxon>
        <taxon>Saccharomycetaceae</taxon>
        <taxon>Huiozyma</taxon>
    </lineage>
</organism>
<dbReference type="PANTHER" id="PTHR11820">
    <property type="entry name" value="ACYLPYRUVASE"/>
    <property type="match status" value="1"/>
</dbReference>
<comment type="similarity">
    <text evidence="1">Belongs to the FAH family.</text>
</comment>
<dbReference type="GO" id="GO:0050163">
    <property type="term" value="F:oxaloacetate tautomerase activity"/>
    <property type="evidence" value="ECO:0007669"/>
    <property type="project" value="EnsemblFungi"/>
</dbReference>
<dbReference type="GO" id="GO:0006107">
    <property type="term" value="P:oxaloacetate metabolic process"/>
    <property type="evidence" value="ECO:0007669"/>
    <property type="project" value="EnsemblFungi"/>
</dbReference>
<dbReference type="Gene3D" id="3.90.850.10">
    <property type="entry name" value="Fumarylacetoacetase-like, C-terminal domain"/>
    <property type="match status" value="1"/>
</dbReference>
<dbReference type="GO" id="GO:0018773">
    <property type="term" value="F:acetylpyruvate hydrolase activity"/>
    <property type="evidence" value="ECO:0007669"/>
    <property type="project" value="TreeGrafter"/>
</dbReference>
<feature type="domain" description="Fumarylacetoacetase-like C-terminal" evidence="4">
    <location>
        <begin position="11"/>
        <end position="228"/>
    </location>
</feature>
<feature type="region of interest" description="Disordered" evidence="3">
    <location>
        <begin position="46"/>
        <end position="65"/>
    </location>
</feature>
<dbReference type="InterPro" id="IPR036663">
    <property type="entry name" value="Fumarylacetoacetase_C_sf"/>
</dbReference>
<reference evidence="5 6" key="1">
    <citation type="journal article" date="2011" name="Proc. Natl. Acad. Sci. U.S.A.">
        <title>Evolutionary erosion of yeast sex chromosomes by mating-type switching accidents.</title>
        <authorList>
            <person name="Gordon J.L."/>
            <person name="Armisen D."/>
            <person name="Proux-Wera E."/>
            <person name="Oheigeartaigh S.S."/>
            <person name="Byrne K.P."/>
            <person name="Wolfe K.H."/>
        </authorList>
    </citation>
    <scope>NUCLEOTIDE SEQUENCE [LARGE SCALE GENOMIC DNA]</scope>
    <source>
        <strain evidence="6">ATCC MYA-139 / BCRC 22969 / CBS 8797 / CCRC 22969 / KCTC 17520 / NBRC 10181 / NCYC 3082</strain>
    </source>
</reference>
<dbReference type="GO" id="GO:0046872">
    <property type="term" value="F:metal ion binding"/>
    <property type="evidence" value="ECO:0007669"/>
    <property type="project" value="UniProtKB-KW"/>
</dbReference>
<dbReference type="Proteomes" id="UP000006310">
    <property type="component" value="Chromosome 6"/>
</dbReference>
<dbReference type="OrthoDB" id="74910at2759"/>
<dbReference type="HOGENOM" id="CLU_028458_5_0_1"/>
<dbReference type="EMBL" id="HE978319">
    <property type="protein sequence ID" value="CCK70804.1"/>
    <property type="molecule type" value="Genomic_DNA"/>
</dbReference>
<evidence type="ECO:0000313" key="5">
    <source>
        <dbReference type="EMBL" id="CCK70804.1"/>
    </source>
</evidence>
<evidence type="ECO:0000256" key="2">
    <source>
        <dbReference type="ARBA" id="ARBA00022723"/>
    </source>
</evidence>
<evidence type="ECO:0000256" key="3">
    <source>
        <dbReference type="SAM" id="MobiDB-lite"/>
    </source>
</evidence>
<protein>
    <recommendedName>
        <fullName evidence="4">Fumarylacetoacetase-like C-terminal domain-containing protein</fullName>
    </recommendedName>
</protein>
<evidence type="ECO:0000259" key="4">
    <source>
        <dbReference type="Pfam" id="PF01557"/>
    </source>
</evidence>
<keyword evidence="6" id="KW-1185">Reference proteome</keyword>
<dbReference type="OMA" id="NCRKVIC"/>
<name>J7S768_HUIN7</name>
<dbReference type="InterPro" id="IPR011234">
    <property type="entry name" value="Fumarylacetoacetase-like_C"/>
</dbReference>
<dbReference type="AlphaFoldDB" id="J7S768"/>
<dbReference type="KEGG" id="kng:KNAG_0F01360"/>
<dbReference type="Pfam" id="PF01557">
    <property type="entry name" value="FAA_hydrolase"/>
    <property type="match status" value="1"/>
</dbReference>
<dbReference type="GO" id="GO:0005739">
    <property type="term" value="C:mitochondrion"/>
    <property type="evidence" value="ECO:0007669"/>
    <property type="project" value="TreeGrafter"/>
</dbReference>
<reference evidence="6" key="2">
    <citation type="submission" date="2012-08" db="EMBL/GenBank/DDBJ databases">
        <title>Genome sequence of Kazachstania naganishii.</title>
        <authorList>
            <person name="Gordon J.L."/>
            <person name="Armisen D."/>
            <person name="Proux-Wera E."/>
            <person name="OhEigeartaigh S.S."/>
            <person name="Byrne K.P."/>
            <person name="Wolfe K.H."/>
        </authorList>
    </citation>
    <scope>NUCLEOTIDE SEQUENCE [LARGE SCALE GENOMIC DNA]</scope>
    <source>
        <strain evidence="6">ATCC MYA-139 / BCRC 22969 / CBS 8797 / CCRC 22969 / KCTC 17520 / NBRC 10181 / NCYC 3082</strain>
    </source>
</reference>
<keyword evidence="2" id="KW-0479">Metal-binding</keyword>
<dbReference type="eggNOG" id="KOG1535">
    <property type="taxonomic scope" value="Eukaryota"/>
</dbReference>
<accession>J7S768</accession>
<dbReference type="RefSeq" id="XP_022465050.1">
    <property type="nucleotide sequence ID" value="XM_022608568.1"/>
</dbReference>
<dbReference type="GeneID" id="34526519"/>
<dbReference type="SUPFAM" id="SSF56529">
    <property type="entry name" value="FAH"/>
    <property type="match status" value="1"/>
</dbReference>
<gene>
    <name evidence="5" type="primary">KNAG0F01360</name>
    <name evidence="5" type="ordered locus">KNAG_0F01360</name>
</gene>
<evidence type="ECO:0000313" key="6">
    <source>
        <dbReference type="Proteomes" id="UP000006310"/>
    </source>
</evidence>